<feature type="chain" id="PRO_5016456519" evidence="2">
    <location>
        <begin position="30"/>
        <end position="141"/>
    </location>
</feature>
<gene>
    <name evidence="3" type="ORF">AX018_103630</name>
</gene>
<dbReference type="InterPro" id="IPR024447">
    <property type="entry name" value="YXWGXW_rpt"/>
</dbReference>
<evidence type="ECO:0000256" key="1">
    <source>
        <dbReference type="SAM" id="MobiDB-lite"/>
    </source>
</evidence>
<dbReference type="Pfam" id="PF12779">
    <property type="entry name" value="WXXGXW"/>
    <property type="match status" value="1"/>
</dbReference>
<dbReference type="Proteomes" id="UP000248856">
    <property type="component" value="Unassembled WGS sequence"/>
</dbReference>
<name>A0A328YUW7_9BURK</name>
<dbReference type="RefSeq" id="WP_111879326.1">
    <property type="nucleotide sequence ID" value="NZ_CBCSGC010000024.1"/>
</dbReference>
<organism evidence="3 4">
    <name type="scientific">Paracidovorax anthurii</name>
    <dbReference type="NCBI Taxonomy" id="78229"/>
    <lineage>
        <taxon>Bacteria</taxon>
        <taxon>Pseudomonadati</taxon>
        <taxon>Pseudomonadota</taxon>
        <taxon>Betaproteobacteria</taxon>
        <taxon>Burkholderiales</taxon>
        <taxon>Comamonadaceae</taxon>
        <taxon>Paracidovorax</taxon>
    </lineage>
</organism>
<dbReference type="EMBL" id="QLTA01000036">
    <property type="protein sequence ID" value="RAR77550.1"/>
    <property type="molecule type" value="Genomic_DNA"/>
</dbReference>
<evidence type="ECO:0000313" key="3">
    <source>
        <dbReference type="EMBL" id="RAR77550.1"/>
    </source>
</evidence>
<keyword evidence="4" id="KW-1185">Reference proteome</keyword>
<feature type="signal peptide" evidence="2">
    <location>
        <begin position="1"/>
        <end position="29"/>
    </location>
</feature>
<reference evidence="3 4" key="1">
    <citation type="submission" date="2018-06" db="EMBL/GenBank/DDBJ databases">
        <title>Genomic Encyclopedia of Archaeal and Bacterial Type Strains, Phase II (KMG-II): from individual species to whole genera.</title>
        <authorList>
            <person name="Goeker M."/>
        </authorList>
    </citation>
    <scope>NUCLEOTIDE SEQUENCE [LARGE SCALE GENOMIC DNA]</scope>
    <source>
        <strain evidence="3 4">CFPB 3232</strain>
    </source>
</reference>
<dbReference type="OrthoDB" id="121499at2"/>
<dbReference type="AlphaFoldDB" id="A0A328YUW7"/>
<comment type="caution">
    <text evidence="3">The sequence shown here is derived from an EMBL/GenBank/DDBJ whole genome shotgun (WGS) entry which is preliminary data.</text>
</comment>
<keyword evidence="2" id="KW-0732">Signal</keyword>
<accession>A0A328YUW7</accession>
<proteinExistence type="predicted"/>
<protein>
    <submittedName>
        <fullName evidence="3">YXWGXW repeat-containing protein</fullName>
    </submittedName>
</protein>
<sequence>MTTRKALSLTAASIALASVLGTVTTAARAATSATVIVQSGPQYVPAAPMVVQYPAPPAPRYERVPPPRRGMVWEQGHWEWRGHRHVWVPGHWLRARPGYAYRQPAWVQNDGRWEMRRGGWDRDGDGVPNRYDRRPDNPYRR</sequence>
<feature type="region of interest" description="Disordered" evidence="1">
    <location>
        <begin position="115"/>
        <end position="141"/>
    </location>
</feature>
<evidence type="ECO:0000313" key="4">
    <source>
        <dbReference type="Proteomes" id="UP000248856"/>
    </source>
</evidence>
<evidence type="ECO:0000256" key="2">
    <source>
        <dbReference type="SAM" id="SignalP"/>
    </source>
</evidence>